<evidence type="ECO:0008006" key="6">
    <source>
        <dbReference type="Google" id="ProtNLM"/>
    </source>
</evidence>
<keyword evidence="1" id="KW-1133">Transmembrane helix</keyword>
<dbReference type="Pfam" id="PF18545">
    <property type="entry name" value="HalOD1"/>
    <property type="match status" value="1"/>
</dbReference>
<accession>A0A4S3TG16</accession>
<reference evidence="4 5" key="1">
    <citation type="submission" date="2018-10" db="EMBL/GenBank/DDBJ databases">
        <title>Natronolimnobius sp. XQ-INN 246 isolated from Inner Mongolia Autonomous Region of China.</title>
        <authorList>
            <person name="Xue Q."/>
        </authorList>
    </citation>
    <scope>NUCLEOTIDE SEQUENCE [LARGE SCALE GENOMIC DNA]</scope>
    <source>
        <strain evidence="4 5">XQ-INN 246</strain>
    </source>
</reference>
<evidence type="ECO:0000259" key="3">
    <source>
        <dbReference type="Pfam" id="PF18545"/>
    </source>
</evidence>
<evidence type="ECO:0000259" key="2">
    <source>
        <dbReference type="Pfam" id="PF16926"/>
    </source>
</evidence>
<feature type="transmembrane region" description="Helical" evidence="1">
    <location>
        <begin position="47"/>
        <end position="65"/>
    </location>
</feature>
<name>A0A4S3TG16_9EURY</name>
<evidence type="ECO:0000256" key="1">
    <source>
        <dbReference type="SAM" id="Phobius"/>
    </source>
</evidence>
<dbReference type="AlphaFoldDB" id="A0A4S3TG16"/>
<dbReference type="Proteomes" id="UP000318864">
    <property type="component" value="Unassembled WGS sequence"/>
</dbReference>
<dbReference type="RefSeq" id="WP_141466491.1">
    <property type="nucleotide sequence ID" value="NZ_RBZW01000076.1"/>
</dbReference>
<protein>
    <recommendedName>
        <fullName evidence="6">Archaeal histidine kinase 4TM domain-containing protein</fullName>
    </recommendedName>
</protein>
<keyword evidence="5" id="KW-1185">Reference proteome</keyword>
<dbReference type="Pfam" id="PF16926">
    <property type="entry name" value="HisKA_4TM"/>
    <property type="match status" value="1"/>
</dbReference>
<keyword evidence="1" id="KW-0472">Membrane</keyword>
<organism evidence="4 5">
    <name type="scientific">Salinadaptatus halalkaliphilus</name>
    <dbReference type="NCBI Taxonomy" id="2419781"/>
    <lineage>
        <taxon>Archaea</taxon>
        <taxon>Methanobacteriati</taxon>
        <taxon>Methanobacteriota</taxon>
        <taxon>Stenosarchaea group</taxon>
        <taxon>Halobacteria</taxon>
        <taxon>Halobacteriales</taxon>
        <taxon>Natrialbaceae</taxon>
        <taxon>Salinadaptatus</taxon>
    </lineage>
</organism>
<comment type="caution">
    <text evidence="4">The sequence shown here is derived from an EMBL/GenBank/DDBJ whole genome shotgun (WGS) entry which is preliminary data.</text>
</comment>
<dbReference type="InterPro" id="IPR040624">
    <property type="entry name" value="HalOD1"/>
</dbReference>
<feature type="domain" description="Halobacterial output" evidence="3">
    <location>
        <begin position="173"/>
        <end position="234"/>
    </location>
</feature>
<proteinExistence type="predicted"/>
<feature type="transmembrane region" description="Helical" evidence="1">
    <location>
        <begin position="109"/>
        <end position="130"/>
    </location>
</feature>
<feature type="transmembrane region" description="Helical" evidence="1">
    <location>
        <begin position="77"/>
        <end position="97"/>
    </location>
</feature>
<feature type="transmembrane region" description="Helical" evidence="1">
    <location>
        <begin position="12"/>
        <end position="35"/>
    </location>
</feature>
<feature type="domain" description="Archaeal histidine kinase 4TM" evidence="2">
    <location>
        <begin position="48"/>
        <end position="140"/>
    </location>
</feature>
<evidence type="ECO:0000313" key="5">
    <source>
        <dbReference type="Proteomes" id="UP000318864"/>
    </source>
</evidence>
<keyword evidence="1" id="KW-0812">Transmembrane</keyword>
<evidence type="ECO:0000313" key="4">
    <source>
        <dbReference type="EMBL" id="THE62859.1"/>
    </source>
</evidence>
<gene>
    <name evidence="4" type="ORF">D8Y22_20585</name>
</gene>
<dbReference type="InterPro" id="IPR031623">
    <property type="entry name" value="HisKA_4TM"/>
</dbReference>
<sequence length="255" mass="27907">MVSVRRGTRSRHLPSVLIAALAIGLGGGGIVHVLRHPEPPVVWASEFLFVGVPIVGLVYGSYWMASRHLPSRFRWSVVRWVLGSASVAGVVTLGYLLGQSVEPIADAELGFTIVLVSLYGAFVSLFTAVSNGRRYLDRTRSERDSSERGHAGGRRILSPETDILVEQQYEWTDTPPAHAVVAAIAAVENTEITEMDVTLYDHIHTDALNRIVTTETSVVLLFPLETYWVLIDGDTLSILQDPVATHRGVQGKDIL</sequence>
<dbReference type="EMBL" id="RBZW01000076">
    <property type="protein sequence ID" value="THE62859.1"/>
    <property type="molecule type" value="Genomic_DNA"/>
</dbReference>